<dbReference type="InterPro" id="IPR013087">
    <property type="entry name" value="Znf_C2H2_type"/>
</dbReference>
<sequence>MEVQCNPAVITEVSLSFQDELTSTLQNALGVAVDIAVVEISKLLDRALRDVQEKIQEALRDNHALKYRLQTAEIQLSTVGGRLDQQPQVLEDFTNGNSSPPAKYLPSAERGHRHFKNLHVGRSSPIKLHETELGLDSEHNYEVCGSKETSLLKKESDCAITHGGLGDQTLNSNTREESTQLRLDETTDKNEVYPKMLDPSMSKDFQACPATSTGELSDRPSFEVAVKMEKEEGYGDPIPVSVPGEEEPNSDSLSLAQSQLLQDWRPQPMYLEDCQSNQPCQSTSLPLDQEFLSSSTTSQHDDFPKPHRNPESHQYPSDRSLYHCGLCGRGFNRKHHLKIHQRIHTGERPYACSVCSARFRHALTLTRHFRIHTGEKPYACGQCGKTFRNGGGLKFHQCSITTTV</sequence>
<feature type="domain" description="C2H2-type" evidence="13">
    <location>
        <begin position="350"/>
        <end position="377"/>
    </location>
</feature>
<evidence type="ECO:0000256" key="8">
    <source>
        <dbReference type="ARBA" id="ARBA00023163"/>
    </source>
</evidence>
<dbReference type="EMBL" id="SOYY01000009">
    <property type="protein sequence ID" value="KAA0717495.1"/>
    <property type="molecule type" value="Genomic_DNA"/>
</dbReference>
<reference evidence="14 15" key="1">
    <citation type="journal article" date="2019" name="Mol. Ecol. Resour.">
        <title>Chromosome-level genome assembly of Triplophysa tibetana, a fish adapted to the harsh high-altitude environment of the Tibetan Plateau.</title>
        <authorList>
            <person name="Yang X."/>
            <person name="Liu H."/>
            <person name="Ma Z."/>
            <person name="Zou Y."/>
            <person name="Zou M."/>
            <person name="Mao Y."/>
            <person name="Li X."/>
            <person name="Wang H."/>
            <person name="Chen T."/>
            <person name="Wang W."/>
            <person name="Yang R."/>
        </authorList>
    </citation>
    <scope>NUCLEOTIDE SEQUENCE [LARGE SCALE GENOMIC DNA]</scope>
    <source>
        <strain evidence="14">TTIB1903HZAU</strain>
        <tissue evidence="14">Muscle</tissue>
    </source>
</reference>
<keyword evidence="6" id="KW-0805">Transcription regulation</keyword>
<feature type="region of interest" description="Disordered" evidence="12">
    <location>
        <begin position="232"/>
        <end position="255"/>
    </location>
</feature>
<comment type="caution">
    <text evidence="14">The sequence shown here is derived from an EMBL/GenBank/DDBJ whole genome shotgun (WGS) entry which is preliminary data.</text>
</comment>
<proteinExistence type="predicted"/>
<evidence type="ECO:0000256" key="3">
    <source>
        <dbReference type="ARBA" id="ARBA00022737"/>
    </source>
</evidence>
<keyword evidence="2" id="KW-0479">Metal-binding</keyword>
<keyword evidence="3" id="KW-0677">Repeat</keyword>
<feature type="coiled-coil region" evidence="11">
    <location>
        <begin position="41"/>
        <end position="75"/>
    </location>
</feature>
<evidence type="ECO:0000256" key="4">
    <source>
        <dbReference type="ARBA" id="ARBA00022771"/>
    </source>
</evidence>
<accession>A0A5A9P781</accession>
<keyword evidence="8" id="KW-0804">Transcription</keyword>
<evidence type="ECO:0000256" key="5">
    <source>
        <dbReference type="ARBA" id="ARBA00022833"/>
    </source>
</evidence>
<dbReference type="Gene3D" id="3.30.160.60">
    <property type="entry name" value="Classic Zinc Finger"/>
    <property type="match status" value="3"/>
</dbReference>
<evidence type="ECO:0000256" key="1">
    <source>
        <dbReference type="ARBA" id="ARBA00004123"/>
    </source>
</evidence>
<dbReference type="GO" id="GO:0000978">
    <property type="term" value="F:RNA polymerase II cis-regulatory region sequence-specific DNA binding"/>
    <property type="evidence" value="ECO:0007669"/>
    <property type="project" value="TreeGrafter"/>
</dbReference>
<dbReference type="GO" id="GO:0000981">
    <property type="term" value="F:DNA-binding transcription factor activity, RNA polymerase II-specific"/>
    <property type="evidence" value="ECO:0007669"/>
    <property type="project" value="TreeGrafter"/>
</dbReference>
<keyword evidence="4 10" id="KW-0863">Zinc-finger</keyword>
<dbReference type="SUPFAM" id="SSF57667">
    <property type="entry name" value="beta-beta-alpha zinc fingers"/>
    <property type="match status" value="2"/>
</dbReference>
<dbReference type="FunFam" id="3.30.160.60:FF:000624">
    <property type="entry name" value="zinc finger protein 697"/>
    <property type="match status" value="1"/>
</dbReference>
<comment type="subcellular location">
    <subcellularLocation>
        <location evidence="1">Nucleus</location>
    </subcellularLocation>
</comment>
<dbReference type="GO" id="GO:0005634">
    <property type="term" value="C:nucleus"/>
    <property type="evidence" value="ECO:0007669"/>
    <property type="project" value="UniProtKB-SubCell"/>
</dbReference>
<evidence type="ECO:0000256" key="7">
    <source>
        <dbReference type="ARBA" id="ARBA00023125"/>
    </source>
</evidence>
<dbReference type="InterPro" id="IPR036236">
    <property type="entry name" value="Znf_C2H2_sf"/>
</dbReference>
<dbReference type="GO" id="GO:0008270">
    <property type="term" value="F:zinc ion binding"/>
    <property type="evidence" value="ECO:0007669"/>
    <property type="project" value="UniProtKB-KW"/>
</dbReference>
<dbReference type="AlphaFoldDB" id="A0A5A9P781"/>
<dbReference type="FunFam" id="3.30.160.60:FF:001485">
    <property type="entry name" value="Krueppel-related zinc finger protein"/>
    <property type="match status" value="1"/>
</dbReference>
<dbReference type="PROSITE" id="PS00028">
    <property type="entry name" value="ZINC_FINGER_C2H2_1"/>
    <property type="match status" value="2"/>
</dbReference>
<feature type="region of interest" description="Disordered" evidence="12">
    <location>
        <begin position="294"/>
        <end position="315"/>
    </location>
</feature>
<name>A0A5A9P781_9TELE</name>
<organism evidence="14 15">
    <name type="scientific">Triplophysa tibetana</name>
    <dbReference type="NCBI Taxonomy" id="1572043"/>
    <lineage>
        <taxon>Eukaryota</taxon>
        <taxon>Metazoa</taxon>
        <taxon>Chordata</taxon>
        <taxon>Craniata</taxon>
        <taxon>Vertebrata</taxon>
        <taxon>Euteleostomi</taxon>
        <taxon>Actinopterygii</taxon>
        <taxon>Neopterygii</taxon>
        <taxon>Teleostei</taxon>
        <taxon>Ostariophysi</taxon>
        <taxon>Cypriniformes</taxon>
        <taxon>Nemacheilidae</taxon>
        <taxon>Triplophysa</taxon>
    </lineage>
</organism>
<evidence type="ECO:0000256" key="12">
    <source>
        <dbReference type="SAM" id="MobiDB-lite"/>
    </source>
</evidence>
<feature type="compositionally biased region" description="Basic and acidic residues" evidence="12">
    <location>
        <begin position="174"/>
        <end position="185"/>
    </location>
</feature>
<keyword evidence="15" id="KW-1185">Reference proteome</keyword>
<dbReference type="Proteomes" id="UP000324632">
    <property type="component" value="Chromosome 9"/>
</dbReference>
<protein>
    <recommendedName>
        <fullName evidence="13">C2H2-type domain-containing protein</fullName>
    </recommendedName>
</protein>
<evidence type="ECO:0000256" key="2">
    <source>
        <dbReference type="ARBA" id="ARBA00022723"/>
    </source>
</evidence>
<evidence type="ECO:0000313" key="15">
    <source>
        <dbReference type="Proteomes" id="UP000324632"/>
    </source>
</evidence>
<evidence type="ECO:0000313" key="14">
    <source>
        <dbReference type="EMBL" id="KAA0717495.1"/>
    </source>
</evidence>
<dbReference type="PANTHER" id="PTHR23235">
    <property type="entry name" value="KRUEPPEL-LIKE TRANSCRIPTION FACTOR"/>
    <property type="match status" value="1"/>
</dbReference>
<evidence type="ECO:0000259" key="13">
    <source>
        <dbReference type="PROSITE" id="PS50157"/>
    </source>
</evidence>
<keyword evidence="5" id="KW-0862">Zinc</keyword>
<keyword evidence="7" id="KW-0238">DNA-binding</keyword>
<dbReference type="FunFam" id="3.30.160.60:FF:001498">
    <property type="entry name" value="Zinc finger protein 404"/>
    <property type="match status" value="1"/>
</dbReference>
<feature type="region of interest" description="Disordered" evidence="12">
    <location>
        <begin position="162"/>
        <end position="185"/>
    </location>
</feature>
<evidence type="ECO:0000256" key="11">
    <source>
        <dbReference type="SAM" id="Coils"/>
    </source>
</evidence>
<dbReference type="PROSITE" id="PS50157">
    <property type="entry name" value="ZINC_FINGER_C2H2_2"/>
    <property type="match status" value="3"/>
</dbReference>
<evidence type="ECO:0000256" key="10">
    <source>
        <dbReference type="PROSITE-ProRule" id="PRU00042"/>
    </source>
</evidence>
<dbReference type="PANTHER" id="PTHR23235:SF142">
    <property type="entry name" value="ZINC FINGER PROTEIN 384"/>
    <property type="match status" value="1"/>
</dbReference>
<evidence type="ECO:0000256" key="9">
    <source>
        <dbReference type="ARBA" id="ARBA00023242"/>
    </source>
</evidence>
<keyword evidence="11" id="KW-0175">Coiled coil</keyword>
<feature type="compositionally biased region" description="Basic and acidic residues" evidence="12">
    <location>
        <begin position="299"/>
        <end position="311"/>
    </location>
</feature>
<feature type="domain" description="C2H2-type" evidence="13">
    <location>
        <begin position="378"/>
        <end position="397"/>
    </location>
</feature>
<dbReference type="SMART" id="SM00355">
    <property type="entry name" value="ZnF_C2H2"/>
    <property type="match status" value="3"/>
</dbReference>
<evidence type="ECO:0000256" key="6">
    <source>
        <dbReference type="ARBA" id="ARBA00023015"/>
    </source>
</evidence>
<dbReference type="Pfam" id="PF00096">
    <property type="entry name" value="zf-C2H2"/>
    <property type="match status" value="1"/>
</dbReference>
<keyword evidence="9" id="KW-0539">Nucleus</keyword>
<gene>
    <name evidence="14" type="ORF">E1301_Tti024075</name>
</gene>
<feature type="domain" description="C2H2-type" evidence="13">
    <location>
        <begin position="322"/>
        <end position="349"/>
    </location>
</feature>